<dbReference type="EMBL" id="JARKNE010000001">
    <property type="protein sequence ID" value="KAK5845414.1"/>
    <property type="molecule type" value="Genomic_DNA"/>
</dbReference>
<evidence type="ECO:0000313" key="1">
    <source>
        <dbReference type="EMBL" id="KAK5845414.1"/>
    </source>
</evidence>
<comment type="caution">
    <text evidence="1">The sequence shown here is derived from an EMBL/GenBank/DDBJ whole genome shotgun (WGS) entry which is preliminary data.</text>
</comment>
<protein>
    <submittedName>
        <fullName evidence="1">Uncharacterized protein</fullName>
    </submittedName>
</protein>
<organism evidence="1 2">
    <name type="scientific">Gossypium arboreum</name>
    <name type="common">Tree cotton</name>
    <name type="synonym">Gossypium nanking</name>
    <dbReference type="NCBI Taxonomy" id="29729"/>
    <lineage>
        <taxon>Eukaryota</taxon>
        <taxon>Viridiplantae</taxon>
        <taxon>Streptophyta</taxon>
        <taxon>Embryophyta</taxon>
        <taxon>Tracheophyta</taxon>
        <taxon>Spermatophyta</taxon>
        <taxon>Magnoliopsida</taxon>
        <taxon>eudicotyledons</taxon>
        <taxon>Gunneridae</taxon>
        <taxon>Pentapetalae</taxon>
        <taxon>rosids</taxon>
        <taxon>malvids</taxon>
        <taxon>Malvales</taxon>
        <taxon>Malvaceae</taxon>
        <taxon>Malvoideae</taxon>
        <taxon>Gossypium</taxon>
    </lineage>
</organism>
<dbReference type="Proteomes" id="UP001358586">
    <property type="component" value="Chromosome 1"/>
</dbReference>
<name>A0ABR0R1L3_GOSAR</name>
<proteinExistence type="predicted"/>
<accession>A0ABR0R1L3</accession>
<reference evidence="1 2" key="1">
    <citation type="submission" date="2023-03" db="EMBL/GenBank/DDBJ databases">
        <title>WGS of Gossypium arboreum.</title>
        <authorList>
            <person name="Yu D."/>
        </authorList>
    </citation>
    <scope>NUCLEOTIDE SEQUENCE [LARGE SCALE GENOMIC DNA]</scope>
    <source>
        <tissue evidence="1">Leaf</tissue>
    </source>
</reference>
<evidence type="ECO:0000313" key="2">
    <source>
        <dbReference type="Proteomes" id="UP001358586"/>
    </source>
</evidence>
<gene>
    <name evidence="1" type="ORF">PVK06_001598</name>
</gene>
<sequence>MRSMLRPLLITSHRTQNGLIVNGIRTAIPSPTSACMPERGAPLASDIFYGPLWKLSDQSSLASKAVYSVSERKCAFLVYCNSSLLRGRLGHDVYDILLGVLPHYWDPTLLLVLGKMPQNFKVKCEETCSMVGMMDEAITILLDSKPNGDQYPISQPYALEVDKNPFSDRAAYSLLSLFCCTHSPHNSLKKGQDRVKRQKKKGFSLLFFPGFLLIERCGYLTLSRGTDADYPTMLFLTSAKAFLHRSREAQEFLSKARNQPQQLGVRR</sequence>
<keyword evidence="2" id="KW-1185">Reference proteome</keyword>